<feature type="compositionally biased region" description="Gly residues" evidence="6">
    <location>
        <begin position="13"/>
        <end position="29"/>
    </location>
</feature>
<evidence type="ECO:0000313" key="8">
    <source>
        <dbReference type="EMBL" id="PWN37444.1"/>
    </source>
</evidence>
<feature type="region of interest" description="Disordered" evidence="6">
    <location>
        <begin position="1"/>
        <end position="30"/>
    </location>
</feature>
<evidence type="ECO:0000256" key="6">
    <source>
        <dbReference type="SAM" id="MobiDB-lite"/>
    </source>
</evidence>
<evidence type="ECO:0000256" key="2">
    <source>
        <dbReference type="ARBA" id="ARBA00010596"/>
    </source>
</evidence>
<sequence>MSAIFDQHNPYGQQGGYGGGQGSSSGGGANNLQFYSGSGGQYDGYGGSGGLGGAGSGGGRSSLEGNMTSGGYGSSAADRSLMNSQMGFWSAFGTGGFPDEPSLMEELGVNLPHILDKSLTVLNPLHSYSAHHAHDAHMMDDTDLAGPLLFCFAFGMMLLLAGKSQFGYIYGVALIGDFSIYLLLNMMSDKGIDAYRVASVLGYCILPLTLLSFISIFVTLDGYLGYVAAPIFILWCSSSASGIFVSILGLSEQRFLIAYPLGLLYSSFAILSIFDFSGAAVKRI</sequence>
<evidence type="ECO:0000256" key="4">
    <source>
        <dbReference type="ARBA" id="ARBA00022989"/>
    </source>
</evidence>
<dbReference type="FunCoup" id="A0A316VJP2">
    <property type="interactions" value="625"/>
</dbReference>
<dbReference type="GO" id="GO:0005802">
    <property type="term" value="C:trans-Golgi network"/>
    <property type="evidence" value="ECO:0007669"/>
    <property type="project" value="TreeGrafter"/>
</dbReference>
<comment type="subcellular location">
    <subcellularLocation>
        <location evidence="1">Membrane</location>
        <topology evidence="1">Multi-pass membrane protein</topology>
    </subcellularLocation>
</comment>
<evidence type="ECO:0000256" key="5">
    <source>
        <dbReference type="ARBA" id="ARBA00023136"/>
    </source>
</evidence>
<protein>
    <submittedName>
        <fullName evidence="8">Yip1-domain-containing protein</fullName>
    </submittedName>
</protein>
<dbReference type="InterPro" id="IPR045231">
    <property type="entry name" value="Yip1/4-like"/>
</dbReference>
<dbReference type="AlphaFoldDB" id="A0A316VJP2"/>
<evidence type="ECO:0000256" key="3">
    <source>
        <dbReference type="ARBA" id="ARBA00022692"/>
    </source>
</evidence>
<keyword evidence="9" id="KW-1185">Reference proteome</keyword>
<comment type="similarity">
    <text evidence="2">Belongs to the YIP1 family.</text>
</comment>
<reference evidence="8 9" key="1">
    <citation type="journal article" date="2018" name="Mol. Biol. Evol.">
        <title>Broad Genomic Sampling Reveals a Smut Pathogenic Ancestry of the Fungal Clade Ustilaginomycotina.</title>
        <authorList>
            <person name="Kijpornyongpan T."/>
            <person name="Mondo S.J."/>
            <person name="Barry K."/>
            <person name="Sandor L."/>
            <person name="Lee J."/>
            <person name="Lipzen A."/>
            <person name="Pangilinan J."/>
            <person name="LaButti K."/>
            <person name="Hainaut M."/>
            <person name="Henrissat B."/>
            <person name="Grigoriev I.V."/>
            <person name="Spatafora J.W."/>
            <person name="Aime M.C."/>
        </authorList>
    </citation>
    <scope>NUCLEOTIDE SEQUENCE [LARGE SCALE GENOMIC DNA]</scope>
    <source>
        <strain evidence="8 9">MCA 3882</strain>
    </source>
</reference>
<dbReference type="GO" id="GO:0048280">
    <property type="term" value="P:vesicle fusion with Golgi apparatus"/>
    <property type="evidence" value="ECO:0007669"/>
    <property type="project" value="TreeGrafter"/>
</dbReference>
<dbReference type="RefSeq" id="XP_025357746.1">
    <property type="nucleotide sequence ID" value="XM_025498246.1"/>
</dbReference>
<keyword evidence="4 7" id="KW-1133">Transmembrane helix</keyword>
<evidence type="ECO:0000256" key="1">
    <source>
        <dbReference type="ARBA" id="ARBA00004141"/>
    </source>
</evidence>
<organism evidence="8 9">
    <name type="scientific">Meira miltonrushii</name>
    <dbReference type="NCBI Taxonomy" id="1280837"/>
    <lineage>
        <taxon>Eukaryota</taxon>
        <taxon>Fungi</taxon>
        <taxon>Dikarya</taxon>
        <taxon>Basidiomycota</taxon>
        <taxon>Ustilaginomycotina</taxon>
        <taxon>Exobasidiomycetes</taxon>
        <taxon>Exobasidiales</taxon>
        <taxon>Brachybasidiaceae</taxon>
        <taxon>Meira</taxon>
    </lineage>
</organism>
<keyword evidence="5 7" id="KW-0472">Membrane</keyword>
<dbReference type="GO" id="GO:0006888">
    <property type="term" value="P:endoplasmic reticulum to Golgi vesicle-mediated transport"/>
    <property type="evidence" value="ECO:0007669"/>
    <property type="project" value="InterPro"/>
</dbReference>
<keyword evidence="3 7" id="KW-0812">Transmembrane</keyword>
<dbReference type="GO" id="GO:0016020">
    <property type="term" value="C:membrane"/>
    <property type="evidence" value="ECO:0007669"/>
    <property type="project" value="UniProtKB-SubCell"/>
</dbReference>
<evidence type="ECO:0000313" key="9">
    <source>
        <dbReference type="Proteomes" id="UP000245771"/>
    </source>
</evidence>
<dbReference type="InParanoid" id="A0A316VJP2"/>
<evidence type="ECO:0000256" key="7">
    <source>
        <dbReference type="SAM" id="Phobius"/>
    </source>
</evidence>
<feature type="transmembrane region" description="Helical" evidence="7">
    <location>
        <begin position="226"/>
        <end position="248"/>
    </location>
</feature>
<dbReference type="PANTHER" id="PTHR21236">
    <property type="entry name" value="GOLGI MEMBRANE PROTEIN YIP1"/>
    <property type="match status" value="1"/>
</dbReference>
<dbReference type="EMBL" id="KZ819602">
    <property type="protein sequence ID" value="PWN37444.1"/>
    <property type="molecule type" value="Genomic_DNA"/>
</dbReference>
<dbReference type="Proteomes" id="UP000245771">
    <property type="component" value="Unassembled WGS sequence"/>
</dbReference>
<gene>
    <name evidence="8" type="ORF">FA14DRAFT_159497</name>
</gene>
<feature type="transmembrane region" description="Helical" evidence="7">
    <location>
        <begin position="168"/>
        <end position="188"/>
    </location>
</feature>
<accession>A0A316VJP2</accession>
<feature type="transmembrane region" description="Helical" evidence="7">
    <location>
        <begin position="144"/>
        <end position="162"/>
    </location>
</feature>
<dbReference type="OrthoDB" id="440385at2759"/>
<dbReference type="PANTHER" id="PTHR21236:SF2">
    <property type="entry name" value="PROTEIN YIPF"/>
    <property type="match status" value="1"/>
</dbReference>
<proteinExistence type="inferred from homology"/>
<dbReference type="GeneID" id="37020027"/>
<dbReference type="STRING" id="1280837.A0A316VJP2"/>
<name>A0A316VJP2_9BASI</name>
<feature type="transmembrane region" description="Helical" evidence="7">
    <location>
        <begin position="200"/>
        <end position="220"/>
    </location>
</feature>
<feature type="transmembrane region" description="Helical" evidence="7">
    <location>
        <begin position="255"/>
        <end position="274"/>
    </location>
</feature>